<keyword evidence="4 10" id="KW-0315">Glutamine amidotransferase</keyword>
<dbReference type="InterPro" id="IPR029062">
    <property type="entry name" value="Class_I_gatase-like"/>
</dbReference>
<feature type="binding site" evidence="10 12">
    <location>
        <position position="127"/>
    </location>
    <ligand>
        <name>L-glutamine</name>
        <dbReference type="ChEBI" id="CHEBI:58359"/>
    </ligand>
</feature>
<dbReference type="GO" id="GO:0042823">
    <property type="term" value="P:pyridoxal phosphate biosynthetic process"/>
    <property type="evidence" value="ECO:0007669"/>
    <property type="project" value="UniProtKB-UniRule"/>
</dbReference>
<dbReference type="EC" id="4.3.3.6" evidence="10"/>
<dbReference type="PANTHER" id="PTHR31559:SF0">
    <property type="entry name" value="PYRIDOXAL 5'-PHOSPHATE SYNTHASE SUBUNIT SNO1-RELATED"/>
    <property type="match status" value="1"/>
</dbReference>
<evidence type="ECO:0000256" key="1">
    <source>
        <dbReference type="ARBA" id="ARBA00008345"/>
    </source>
</evidence>
<evidence type="ECO:0000256" key="10">
    <source>
        <dbReference type="HAMAP-Rule" id="MF_01615"/>
    </source>
</evidence>
<feature type="binding site" evidence="10 12">
    <location>
        <begin position="155"/>
        <end position="156"/>
    </location>
    <ligand>
        <name>L-glutamine</name>
        <dbReference type="ChEBI" id="CHEBI:58359"/>
    </ligand>
</feature>
<dbReference type="GO" id="GO:0008614">
    <property type="term" value="P:pyridoxine metabolic process"/>
    <property type="evidence" value="ECO:0007669"/>
    <property type="project" value="TreeGrafter"/>
</dbReference>
<dbReference type="PROSITE" id="PS51273">
    <property type="entry name" value="GATASE_TYPE_1"/>
    <property type="match status" value="1"/>
</dbReference>
<dbReference type="FunFam" id="3.40.50.880:FF:000010">
    <property type="entry name" value="uncharacterized protein LOC100176842 isoform X2"/>
    <property type="match status" value="1"/>
</dbReference>
<comment type="catalytic activity">
    <reaction evidence="7 10">
        <text>L-glutamine + H2O = L-glutamate + NH4(+)</text>
        <dbReference type="Rhea" id="RHEA:15889"/>
        <dbReference type="ChEBI" id="CHEBI:15377"/>
        <dbReference type="ChEBI" id="CHEBI:28938"/>
        <dbReference type="ChEBI" id="CHEBI:29985"/>
        <dbReference type="ChEBI" id="CHEBI:58359"/>
        <dbReference type="EC" id="3.5.1.2"/>
    </reaction>
</comment>
<evidence type="ECO:0000313" key="14">
    <source>
        <dbReference type="Proteomes" id="UP000647241"/>
    </source>
</evidence>
<dbReference type="Pfam" id="PF01174">
    <property type="entry name" value="SNO"/>
    <property type="match status" value="1"/>
</dbReference>
<comment type="caution">
    <text evidence="13">The sequence shown here is derived from an EMBL/GenBank/DDBJ whole genome shotgun (WGS) entry which is preliminary data.</text>
</comment>
<dbReference type="PROSITE" id="PS01236">
    <property type="entry name" value="PDXT_SNO_1"/>
    <property type="match status" value="1"/>
</dbReference>
<reference evidence="13" key="2">
    <citation type="submission" date="2020-09" db="EMBL/GenBank/DDBJ databases">
        <authorList>
            <person name="Sun Q."/>
            <person name="Zhou Y."/>
        </authorList>
    </citation>
    <scope>NUCLEOTIDE SEQUENCE</scope>
    <source>
        <strain evidence="13">CGMCC 1.12997</strain>
    </source>
</reference>
<accession>A0A917M3V4</accession>
<evidence type="ECO:0000256" key="8">
    <source>
        <dbReference type="ARBA" id="ARBA00054599"/>
    </source>
</evidence>
<comment type="catalytic activity">
    <reaction evidence="6 10">
        <text>aldehydo-D-ribose 5-phosphate + D-glyceraldehyde 3-phosphate + L-glutamine = pyridoxal 5'-phosphate + L-glutamate + phosphate + 3 H2O + H(+)</text>
        <dbReference type="Rhea" id="RHEA:31507"/>
        <dbReference type="ChEBI" id="CHEBI:15377"/>
        <dbReference type="ChEBI" id="CHEBI:15378"/>
        <dbReference type="ChEBI" id="CHEBI:29985"/>
        <dbReference type="ChEBI" id="CHEBI:43474"/>
        <dbReference type="ChEBI" id="CHEBI:58273"/>
        <dbReference type="ChEBI" id="CHEBI:58359"/>
        <dbReference type="ChEBI" id="CHEBI:59776"/>
        <dbReference type="ChEBI" id="CHEBI:597326"/>
        <dbReference type="EC" id="4.3.3.6"/>
    </reaction>
</comment>
<dbReference type="NCBIfam" id="TIGR03800">
    <property type="entry name" value="PLP_synth_Pdx2"/>
    <property type="match status" value="1"/>
</dbReference>
<comment type="subunit">
    <text evidence="9 10">In the presence of PdxS, forms a dodecamer of heterodimers. Only shows activity in the heterodimer.</text>
</comment>
<evidence type="ECO:0000256" key="5">
    <source>
        <dbReference type="ARBA" id="ARBA00023239"/>
    </source>
</evidence>
<gene>
    <name evidence="10 13" type="primary">pdxT</name>
    <name evidence="13" type="ORF">GCM10011585_15440</name>
</gene>
<dbReference type="GO" id="GO:0036381">
    <property type="term" value="F:pyridoxal 5'-phosphate synthase (glutamine hydrolysing) activity"/>
    <property type="evidence" value="ECO:0007669"/>
    <property type="project" value="UniProtKB-UniRule"/>
</dbReference>
<evidence type="ECO:0000256" key="7">
    <source>
        <dbReference type="ARBA" id="ARBA00049534"/>
    </source>
</evidence>
<organism evidence="13 14">
    <name type="scientific">Edaphobacter dinghuensis</name>
    <dbReference type="NCBI Taxonomy" id="1560005"/>
    <lineage>
        <taxon>Bacteria</taxon>
        <taxon>Pseudomonadati</taxon>
        <taxon>Acidobacteriota</taxon>
        <taxon>Terriglobia</taxon>
        <taxon>Terriglobales</taxon>
        <taxon>Acidobacteriaceae</taxon>
        <taxon>Edaphobacter</taxon>
    </lineage>
</organism>
<feature type="active site" description="Charge relay system" evidence="10 11">
    <location>
        <position position="191"/>
    </location>
</feature>
<comment type="function">
    <text evidence="8 10">Catalyzes the hydrolysis of glutamine to glutamate and ammonia as part of the biosynthesis of pyridoxal 5'-phosphate. The resulting ammonia molecule is channeled to the active site of PdxS.</text>
</comment>
<name>A0A917M3V4_9BACT</name>
<keyword evidence="3 10" id="KW-0663">Pyridoxal phosphate</keyword>
<dbReference type="AlphaFoldDB" id="A0A917M3V4"/>
<dbReference type="HAMAP" id="MF_01615">
    <property type="entry name" value="PdxT"/>
    <property type="match status" value="1"/>
</dbReference>
<evidence type="ECO:0000256" key="9">
    <source>
        <dbReference type="ARBA" id="ARBA00064749"/>
    </source>
</evidence>
<dbReference type="Proteomes" id="UP000647241">
    <property type="component" value="Unassembled WGS sequence"/>
</dbReference>
<dbReference type="Gene3D" id="3.40.50.880">
    <property type="match status" value="1"/>
</dbReference>
<evidence type="ECO:0000256" key="6">
    <source>
        <dbReference type="ARBA" id="ARBA00047992"/>
    </source>
</evidence>
<comment type="similarity">
    <text evidence="1 10">Belongs to the glutaminase PdxT/SNO family.</text>
</comment>
<keyword evidence="2 10" id="KW-0378">Hydrolase</keyword>
<dbReference type="PIRSF" id="PIRSF005639">
    <property type="entry name" value="Glut_amidoT_SNO"/>
    <property type="match status" value="1"/>
</dbReference>
<evidence type="ECO:0000256" key="12">
    <source>
        <dbReference type="PIRSR" id="PIRSR005639-2"/>
    </source>
</evidence>
<protein>
    <recommendedName>
        <fullName evidence="10">Pyridoxal 5'-phosphate synthase subunit PdxT</fullName>
        <ecNumber evidence="10">4.3.3.6</ecNumber>
    </recommendedName>
    <alternativeName>
        <fullName evidence="10">Pdx2</fullName>
    </alternativeName>
    <alternativeName>
        <fullName evidence="10">Pyridoxal 5'-phosphate synthase glutaminase subunit</fullName>
        <ecNumber evidence="10">3.5.1.2</ecNumber>
    </alternativeName>
</protein>
<dbReference type="EMBL" id="BMGT01000002">
    <property type="protein sequence ID" value="GGG73768.1"/>
    <property type="molecule type" value="Genomic_DNA"/>
</dbReference>
<dbReference type="SUPFAM" id="SSF52317">
    <property type="entry name" value="Class I glutamine amidotransferase-like"/>
    <property type="match status" value="1"/>
</dbReference>
<evidence type="ECO:0000256" key="11">
    <source>
        <dbReference type="PIRSR" id="PIRSR005639-1"/>
    </source>
</evidence>
<dbReference type="InterPro" id="IPR021196">
    <property type="entry name" value="PdxT/SNO_CS"/>
</dbReference>
<keyword evidence="5 10" id="KW-0456">Lyase</keyword>
<reference evidence="13" key="1">
    <citation type="journal article" date="2014" name="Int. J. Syst. Evol. Microbiol.">
        <title>Complete genome sequence of Corynebacterium casei LMG S-19264T (=DSM 44701T), isolated from a smear-ripened cheese.</title>
        <authorList>
            <consortium name="US DOE Joint Genome Institute (JGI-PGF)"/>
            <person name="Walter F."/>
            <person name="Albersmeier A."/>
            <person name="Kalinowski J."/>
            <person name="Ruckert C."/>
        </authorList>
    </citation>
    <scope>NUCLEOTIDE SEQUENCE</scope>
    <source>
        <strain evidence="13">CGMCC 1.12997</strain>
    </source>
</reference>
<proteinExistence type="inferred from homology"/>
<dbReference type="EC" id="3.5.1.2" evidence="10"/>
<dbReference type="GO" id="GO:0006543">
    <property type="term" value="P:L-glutamine catabolic process"/>
    <property type="evidence" value="ECO:0007669"/>
    <property type="project" value="UniProtKB-UniRule"/>
</dbReference>
<comment type="pathway">
    <text evidence="10">Cofactor biosynthesis; pyridoxal 5'-phosphate biosynthesis.</text>
</comment>
<dbReference type="GO" id="GO:1903600">
    <property type="term" value="C:glutaminase complex"/>
    <property type="evidence" value="ECO:0007669"/>
    <property type="project" value="TreeGrafter"/>
</dbReference>
<dbReference type="InterPro" id="IPR002161">
    <property type="entry name" value="PdxT/SNO"/>
</dbReference>
<dbReference type="GO" id="GO:0005829">
    <property type="term" value="C:cytosol"/>
    <property type="evidence" value="ECO:0007669"/>
    <property type="project" value="TreeGrafter"/>
</dbReference>
<keyword evidence="14" id="KW-1185">Reference proteome</keyword>
<dbReference type="GO" id="GO:0004359">
    <property type="term" value="F:glutaminase activity"/>
    <property type="evidence" value="ECO:0007669"/>
    <property type="project" value="UniProtKB-UniRule"/>
</dbReference>
<evidence type="ECO:0000256" key="3">
    <source>
        <dbReference type="ARBA" id="ARBA00022898"/>
    </source>
</evidence>
<feature type="active site" description="Nucleophile" evidence="10 11">
    <location>
        <position position="100"/>
    </location>
</feature>
<sequence length="214" mass="23021">MNTGNRNIAPSVSDTIKPAMPKTLTIGVLALQGAFEAHAKALEALGVTAKLIRNPAELKDLDGLIIPGGESTTFLKFLERDGFLDVLQSFVEATPTFGTCAGAILLANHVENPTQKSLAVLDITVERNAYGRQIDSAILTAPTKLEGDPLEMVFIRAPRITHTGPGVETLAERDGFPVLVRQGHLLAATFHPELSADTRVHQLFLDLVQEHTKA</sequence>
<dbReference type="CDD" id="cd01749">
    <property type="entry name" value="GATase1_PB"/>
    <property type="match status" value="1"/>
</dbReference>
<dbReference type="PANTHER" id="PTHR31559">
    <property type="entry name" value="PYRIDOXAL 5'-PHOSPHATE SYNTHASE SUBUNIT SNO"/>
    <property type="match status" value="1"/>
</dbReference>
<evidence type="ECO:0000256" key="4">
    <source>
        <dbReference type="ARBA" id="ARBA00022962"/>
    </source>
</evidence>
<evidence type="ECO:0000313" key="13">
    <source>
        <dbReference type="EMBL" id="GGG73768.1"/>
    </source>
</evidence>
<feature type="active site" description="Charge relay system" evidence="10 11">
    <location>
        <position position="193"/>
    </location>
</feature>
<evidence type="ECO:0000256" key="2">
    <source>
        <dbReference type="ARBA" id="ARBA00022801"/>
    </source>
</evidence>
<feature type="binding site" evidence="10 12">
    <location>
        <begin position="69"/>
        <end position="71"/>
    </location>
    <ligand>
        <name>L-glutamine</name>
        <dbReference type="ChEBI" id="CHEBI:58359"/>
    </ligand>
</feature>
<dbReference type="PROSITE" id="PS51130">
    <property type="entry name" value="PDXT_SNO_2"/>
    <property type="match status" value="1"/>
</dbReference>